<evidence type="ECO:0000313" key="2">
    <source>
        <dbReference type="Proteomes" id="UP000294933"/>
    </source>
</evidence>
<protein>
    <submittedName>
        <fullName evidence="1">Uncharacterized protein</fullName>
    </submittedName>
</protein>
<accession>A0A4Y7PLS6</accession>
<proteinExistence type="predicted"/>
<dbReference type="VEuPathDB" id="FungiDB:BD410DRAFT_731445"/>
<name>A0A4Y7PLS6_9AGAM</name>
<dbReference type="EMBL" id="ML170244">
    <property type="protein sequence ID" value="TDL16383.1"/>
    <property type="molecule type" value="Genomic_DNA"/>
</dbReference>
<gene>
    <name evidence="1" type="ORF">BD410DRAFT_731445</name>
</gene>
<keyword evidence="2" id="KW-1185">Reference proteome</keyword>
<evidence type="ECO:0000313" key="1">
    <source>
        <dbReference type="EMBL" id="TDL16383.1"/>
    </source>
</evidence>
<organism evidence="1 2">
    <name type="scientific">Rickenella mellea</name>
    <dbReference type="NCBI Taxonomy" id="50990"/>
    <lineage>
        <taxon>Eukaryota</taxon>
        <taxon>Fungi</taxon>
        <taxon>Dikarya</taxon>
        <taxon>Basidiomycota</taxon>
        <taxon>Agaricomycotina</taxon>
        <taxon>Agaricomycetes</taxon>
        <taxon>Hymenochaetales</taxon>
        <taxon>Rickenellaceae</taxon>
        <taxon>Rickenella</taxon>
    </lineage>
</organism>
<dbReference type="OrthoDB" id="3235313at2759"/>
<dbReference type="Proteomes" id="UP000294933">
    <property type="component" value="Unassembled WGS sequence"/>
</dbReference>
<sequence length="89" mass="10277">MDDVQYLNPALYAMRMTVACQTGLTPFYSLYGQRPAFPFGLDDPKWQGLEWDSVTDRSDLLTIRTLQIAERDENLDCAVISQRTTRQRT</sequence>
<dbReference type="STRING" id="50990.A0A4Y7PLS6"/>
<reference evidence="1 2" key="1">
    <citation type="submission" date="2018-06" db="EMBL/GenBank/DDBJ databases">
        <title>A transcriptomic atlas of mushroom development highlights an independent origin of complex multicellularity.</title>
        <authorList>
            <consortium name="DOE Joint Genome Institute"/>
            <person name="Krizsan K."/>
            <person name="Almasi E."/>
            <person name="Merenyi Z."/>
            <person name="Sahu N."/>
            <person name="Viragh M."/>
            <person name="Koszo T."/>
            <person name="Mondo S."/>
            <person name="Kiss B."/>
            <person name="Balint B."/>
            <person name="Kues U."/>
            <person name="Barry K."/>
            <person name="Hegedus J.C."/>
            <person name="Henrissat B."/>
            <person name="Johnson J."/>
            <person name="Lipzen A."/>
            <person name="Ohm R."/>
            <person name="Nagy I."/>
            <person name="Pangilinan J."/>
            <person name="Yan J."/>
            <person name="Xiong Y."/>
            <person name="Grigoriev I.V."/>
            <person name="Hibbett D.S."/>
            <person name="Nagy L.G."/>
        </authorList>
    </citation>
    <scope>NUCLEOTIDE SEQUENCE [LARGE SCALE GENOMIC DNA]</scope>
    <source>
        <strain evidence="1 2">SZMC22713</strain>
    </source>
</reference>
<dbReference type="AlphaFoldDB" id="A0A4Y7PLS6"/>